<protein>
    <submittedName>
        <fullName evidence="2">Uncharacterized protein</fullName>
    </submittedName>
</protein>
<dbReference type="AlphaFoldDB" id="C6M8G0"/>
<keyword evidence="3" id="KW-1185">Reference proteome</keyword>
<organism evidence="2 3">
    <name type="scientific">Neisseria sicca ATCC 29256</name>
    <dbReference type="NCBI Taxonomy" id="547045"/>
    <lineage>
        <taxon>Bacteria</taxon>
        <taxon>Pseudomonadati</taxon>
        <taxon>Pseudomonadota</taxon>
        <taxon>Betaproteobacteria</taxon>
        <taxon>Neisseriales</taxon>
        <taxon>Neisseriaceae</taxon>
        <taxon>Neisseria</taxon>
    </lineage>
</organism>
<proteinExistence type="predicted"/>
<accession>C6M8G0</accession>
<evidence type="ECO:0000256" key="1">
    <source>
        <dbReference type="SAM" id="MobiDB-lite"/>
    </source>
</evidence>
<reference evidence="2" key="1">
    <citation type="submission" date="2009-07" db="EMBL/GenBank/DDBJ databases">
        <authorList>
            <person name="Weinstock G."/>
            <person name="Sodergren E."/>
            <person name="Clifton S."/>
            <person name="Fulton L."/>
            <person name="Fulton B."/>
            <person name="Courtney L."/>
            <person name="Fronick C."/>
            <person name="Harrison M."/>
            <person name="Strong C."/>
            <person name="Farmer C."/>
            <person name="Delahaunty K."/>
            <person name="Markovic C."/>
            <person name="Hall O."/>
            <person name="Minx P."/>
            <person name="Tomlinson C."/>
            <person name="Mitreva M."/>
            <person name="Nelson J."/>
            <person name="Hou S."/>
            <person name="Wollam A."/>
            <person name="Pepin K.H."/>
            <person name="Johnson M."/>
            <person name="Bhonagiri V."/>
            <person name="Nash W.E."/>
            <person name="Warren W."/>
            <person name="Chinwalla A."/>
            <person name="Mardis E.R."/>
            <person name="Wilson R.K."/>
        </authorList>
    </citation>
    <scope>NUCLEOTIDE SEQUENCE [LARGE SCALE GENOMIC DNA]</scope>
    <source>
        <strain evidence="2">ATCC 29256</strain>
    </source>
</reference>
<dbReference type="EMBL" id="ACKO02000020">
    <property type="protein sequence ID" value="EET43474.1"/>
    <property type="molecule type" value="Genomic_DNA"/>
</dbReference>
<comment type="caution">
    <text evidence="2">The sequence shown here is derived from an EMBL/GenBank/DDBJ whole genome shotgun (WGS) entry which is preliminary data.</text>
</comment>
<gene>
    <name evidence="2" type="ORF">NEISICOT_02829</name>
</gene>
<evidence type="ECO:0000313" key="2">
    <source>
        <dbReference type="EMBL" id="EET43474.1"/>
    </source>
</evidence>
<name>C6M8G0_NEISI</name>
<dbReference type="Proteomes" id="UP000005365">
    <property type="component" value="Unassembled WGS sequence"/>
</dbReference>
<sequence length="41" mass="4781">MNRTAARDFPSTTRQKPQKRLKRGRFTDRICTLSRAASPYP</sequence>
<feature type="region of interest" description="Disordered" evidence="1">
    <location>
        <begin position="1"/>
        <end position="27"/>
    </location>
</feature>
<evidence type="ECO:0000313" key="3">
    <source>
        <dbReference type="Proteomes" id="UP000005365"/>
    </source>
</evidence>